<feature type="compositionally biased region" description="Basic residues" evidence="20">
    <location>
        <begin position="89"/>
        <end position="106"/>
    </location>
</feature>
<evidence type="ECO:0000313" key="22">
    <source>
        <dbReference type="EMBL" id="KAK4514879.1"/>
    </source>
</evidence>
<dbReference type="PROSITE" id="PS00107">
    <property type="entry name" value="PROTEIN_KINASE_ATP"/>
    <property type="match status" value="1"/>
</dbReference>
<dbReference type="InterPro" id="IPR050339">
    <property type="entry name" value="CC_SR_Kinase"/>
</dbReference>
<evidence type="ECO:0000256" key="18">
    <source>
        <dbReference type="ARBA" id="ARBA00048977"/>
    </source>
</evidence>
<evidence type="ECO:0000256" key="13">
    <source>
        <dbReference type="ARBA" id="ARBA00040433"/>
    </source>
</evidence>
<keyword evidence="10" id="KW-1015">Disulfide bond</keyword>
<organism evidence="22 23">
    <name type="scientific">Mucor velutinosus</name>
    <dbReference type="NCBI Taxonomy" id="708070"/>
    <lineage>
        <taxon>Eukaryota</taxon>
        <taxon>Fungi</taxon>
        <taxon>Fungi incertae sedis</taxon>
        <taxon>Mucoromycota</taxon>
        <taxon>Mucoromycotina</taxon>
        <taxon>Mucoromycetes</taxon>
        <taxon>Mucorales</taxon>
        <taxon>Mucorineae</taxon>
        <taxon>Mucoraceae</taxon>
        <taxon>Mucor</taxon>
    </lineage>
</organism>
<keyword evidence="3" id="KW-0597">Phosphoprotein</keyword>
<dbReference type="Gene3D" id="3.30.200.20">
    <property type="entry name" value="Phosphorylase Kinase, domain 1"/>
    <property type="match status" value="1"/>
</dbReference>
<evidence type="ECO:0000256" key="16">
    <source>
        <dbReference type="ARBA" id="ARBA00046654"/>
    </source>
</evidence>
<evidence type="ECO:0000256" key="5">
    <source>
        <dbReference type="ARBA" id="ARBA00022737"/>
    </source>
</evidence>
<gene>
    <name evidence="22" type="primary">MSH4</name>
    <name evidence="22" type="ORF">ATC70_002485</name>
</gene>
<dbReference type="PROSITE" id="PS50011">
    <property type="entry name" value="PROTEIN_KINASE_DOM"/>
    <property type="match status" value="1"/>
</dbReference>
<feature type="region of interest" description="Disordered" evidence="20">
    <location>
        <begin position="87"/>
        <end position="123"/>
    </location>
</feature>
<dbReference type="CDD" id="cd13996">
    <property type="entry name" value="STKc_EIF2AK"/>
    <property type="match status" value="1"/>
</dbReference>
<proteinExistence type="inferred from homology"/>
<keyword evidence="7" id="KW-0418">Kinase</keyword>
<feature type="domain" description="Protein kinase" evidence="21">
    <location>
        <begin position="269"/>
        <end position="753"/>
    </location>
</feature>
<evidence type="ECO:0000256" key="11">
    <source>
        <dbReference type="ARBA" id="ARBA00023193"/>
    </source>
</evidence>
<dbReference type="PROSITE" id="PS00108">
    <property type="entry name" value="PROTEIN_KINASE_ST"/>
    <property type="match status" value="1"/>
</dbReference>
<evidence type="ECO:0000313" key="23">
    <source>
        <dbReference type="Proteomes" id="UP001304243"/>
    </source>
</evidence>
<evidence type="ECO:0000256" key="3">
    <source>
        <dbReference type="ARBA" id="ARBA00022553"/>
    </source>
</evidence>
<evidence type="ECO:0000256" key="15">
    <source>
        <dbReference type="ARBA" id="ARBA00042914"/>
    </source>
</evidence>
<feature type="region of interest" description="Disordered" evidence="20">
    <location>
        <begin position="610"/>
        <end position="632"/>
    </location>
</feature>
<dbReference type="EMBL" id="JASEJX010000015">
    <property type="protein sequence ID" value="KAK4514879.1"/>
    <property type="molecule type" value="Genomic_DNA"/>
</dbReference>
<dbReference type="GO" id="GO:0017148">
    <property type="term" value="P:negative regulation of translation"/>
    <property type="evidence" value="ECO:0007669"/>
    <property type="project" value="UniProtKB-KW"/>
</dbReference>
<evidence type="ECO:0000256" key="20">
    <source>
        <dbReference type="SAM" id="MobiDB-lite"/>
    </source>
</evidence>
<comment type="caution">
    <text evidence="22">The sequence shown here is derived from an EMBL/GenBank/DDBJ whole genome shotgun (WGS) entry which is preliminary data.</text>
</comment>
<accession>A0AAN7HME1</accession>
<dbReference type="InterPro" id="IPR054521">
    <property type="entry name" value="HRI2_3H"/>
</dbReference>
<comment type="catalytic activity">
    <reaction evidence="17">
        <text>L-threonyl-[protein] + ATP = O-phospho-L-threonyl-[protein] + ADP + H(+)</text>
        <dbReference type="Rhea" id="RHEA:46608"/>
        <dbReference type="Rhea" id="RHEA-COMP:11060"/>
        <dbReference type="Rhea" id="RHEA-COMP:11605"/>
        <dbReference type="ChEBI" id="CHEBI:15378"/>
        <dbReference type="ChEBI" id="CHEBI:30013"/>
        <dbReference type="ChEBI" id="CHEBI:30616"/>
        <dbReference type="ChEBI" id="CHEBI:61977"/>
        <dbReference type="ChEBI" id="CHEBI:456216"/>
        <dbReference type="EC" id="2.7.11.1"/>
    </reaction>
    <physiologicalReaction direction="left-to-right" evidence="17">
        <dbReference type="Rhea" id="RHEA:46609"/>
    </physiologicalReaction>
</comment>
<dbReference type="RefSeq" id="XP_064681545.1">
    <property type="nucleotide sequence ID" value="XM_064821859.1"/>
</dbReference>
<dbReference type="GO" id="GO:0005634">
    <property type="term" value="C:nucleus"/>
    <property type="evidence" value="ECO:0007669"/>
    <property type="project" value="TreeGrafter"/>
</dbReference>
<feature type="region of interest" description="Disordered" evidence="20">
    <location>
        <begin position="1"/>
        <end position="68"/>
    </location>
</feature>
<evidence type="ECO:0000256" key="12">
    <source>
        <dbReference type="ARBA" id="ARBA00037982"/>
    </source>
</evidence>
<dbReference type="PANTHER" id="PTHR11042">
    <property type="entry name" value="EUKARYOTIC TRANSLATION INITIATION FACTOR 2-ALPHA KINASE EIF2-ALPHA KINASE -RELATED"/>
    <property type="match status" value="1"/>
</dbReference>
<dbReference type="GeneID" id="89946187"/>
<evidence type="ECO:0000256" key="8">
    <source>
        <dbReference type="ARBA" id="ARBA00022840"/>
    </source>
</evidence>
<dbReference type="InterPro" id="IPR008271">
    <property type="entry name" value="Ser/Thr_kinase_AS"/>
</dbReference>
<feature type="compositionally biased region" description="Basic residues" evidence="20">
    <location>
        <begin position="40"/>
        <end position="50"/>
    </location>
</feature>
<evidence type="ECO:0000256" key="1">
    <source>
        <dbReference type="ARBA" id="ARBA00012513"/>
    </source>
</evidence>
<comment type="similarity">
    <text evidence="12">Belongs to the protein kinase superfamily. Ser/Thr protein kinase family. GCN2 subfamily.</text>
</comment>
<comment type="subunit">
    <text evidence="16">Synthesized in an inactive form that binds to the N-terminal domain of CDC37. Has to be associated with a multiprotein complex containing Hsp90, CDC37 and PPP5C for maturation and activation by autophosphorylation. The phosphatase PPP5C modulates this activation. Homodimer; homodimerizes in presence of heme, forming a disulfide-linked inactive homodimer. Interacts with DELE1; binds both to full-length DELE1 and processed form of DELE1 (S-DELE1) in response to stress, leading to activate its protein kinase activity and trigger the integrated stress response (ISR).</text>
</comment>
<protein>
    <recommendedName>
        <fullName evidence="13">Eukaryotic translation initiation factor 2-alpha kinase 1</fullName>
        <ecNumber evidence="1">2.7.11.1</ecNumber>
    </recommendedName>
    <alternativeName>
        <fullName evidence="15">Heme-regulated eukaryotic initiation factor eIF-2-alpha kinase</fullName>
    </alternativeName>
    <alternativeName>
        <fullName evidence="14">Hemin-sensitive initiation factor 2-alpha kinase</fullName>
    </alternativeName>
</protein>
<feature type="compositionally biased region" description="Low complexity" evidence="20">
    <location>
        <begin position="18"/>
        <end position="31"/>
    </location>
</feature>
<evidence type="ECO:0000256" key="17">
    <source>
        <dbReference type="ARBA" id="ARBA00048659"/>
    </source>
</evidence>
<evidence type="ECO:0000256" key="10">
    <source>
        <dbReference type="ARBA" id="ARBA00023157"/>
    </source>
</evidence>
<dbReference type="EC" id="2.7.11.1" evidence="1"/>
<dbReference type="Pfam" id="PF22949">
    <property type="entry name" value="HRI2_3H"/>
    <property type="match status" value="1"/>
</dbReference>
<comment type="catalytic activity">
    <reaction evidence="18">
        <text>L-seryl-[protein] + ATP = O-phospho-L-seryl-[protein] + ADP + H(+)</text>
        <dbReference type="Rhea" id="RHEA:17989"/>
        <dbReference type="Rhea" id="RHEA-COMP:9863"/>
        <dbReference type="Rhea" id="RHEA-COMP:11604"/>
        <dbReference type="ChEBI" id="CHEBI:15378"/>
        <dbReference type="ChEBI" id="CHEBI:29999"/>
        <dbReference type="ChEBI" id="CHEBI:30616"/>
        <dbReference type="ChEBI" id="CHEBI:83421"/>
        <dbReference type="ChEBI" id="CHEBI:456216"/>
        <dbReference type="EC" id="2.7.11.1"/>
    </reaction>
    <physiologicalReaction direction="left-to-right" evidence="18">
        <dbReference type="Rhea" id="RHEA:17990"/>
    </physiologicalReaction>
</comment>
<dbReference type="GO" id="GO:0004694">
    <property type="term" value="F:eukaryotic translation initiation factor 2alpha kinase activity"/>
    <property type="evidence" value="ECO:0007669"/>
    <property type="project" value="TreeGrafter"/>
</dbReference>
<evidence type="ECO:0000256" key="19">
    <source>
        <dbReference type="PROSITE-ProRule" id="PRU10141"/>
    </source>
</evidence>
<reference evidence="22 23" key="1">
    <citation type="submission" date="2022-11" db="EMBL/GenBank/DDBJ databases">
        <title>Mucor velutinosus strain NIH1002 WGS.</title>
        <authorList>
            <person name="Subramanian P."/>
            <person name="Mullikin J.C."/>
            <person name="Segre J.A."/>
            <person name="Zelazny A.M."/>
        </authorList>
    </citation>
    <scope>NUCLEOTIDE SEQUENCE [LARGE SCALE GENOMIC DNA]</scope>
    <source>
        <strain evidence="22 23">NIH1002</strain>
    </source>
</reference>
<dbReference type="Pfam" id="PF00069">
    <property type="entry name" value="Pkinase"/>
    <property type="match status" value="3"/>
</dbReference>
<feature type="compositionally biased region" description="Basic and acidic residues" evidence="20">
    <location>
        <begin position="1"/>
        <end position="11"/>
    </location>
</feature>
<sequence>MKALDKTKIDTVFESDSSHPSSSSSSLSSSSVETAECSRKLWKKPHHHQHNSTIEDTSHEDYPESNNDVMDQDASFFYAIAKESLPSSNKHRRQQQHHQQQQHRRHENNLAVTRNASNDASSKRQTKLLLVSLIESLCQTYGDSPESTRKIFLMICQTLSSLGFIDSEFIDEVAGVRSTYHKAFEQLFYTAAQTVRQQELRSGNQPKLLTSAQQQEILKERIESLSTSHSSSSSVESFLGGNEEIADQDISRPLKYSLSIQQSRYNNDFVQVGMLGRGGFACAYKARNKLDDIEYAIKKIRLLDQEEDDGYDKIFREIKNLARLEHHNVVRYYSSWLEYAASIDENHGEDDEDEDLSWISSSSPNNEFTFDDDDDKSSIFNGQDPTFDLSEEDSLNNNRPTTAEEMSYISFGTSDNEPSEADNVQLCASSSNSTIRKSCYGGSSTKQKQEKGGFILFIQMQLCPSTLHEYLKFRNQNPSEYFDDQQNIDLFSQILQGCAYIHQQGLIHRDLKPSNIFLSRPATVPEHRNRRRTANGSGTSLSDANINCKCCTEALIPKIGDFGLAASVLHAEDEDDEVMDDEEDDHYLASTFESQHSNSSSSIIELFAASHPHSHRHRHHRSKHDASSSNSDSILSLRAANSFKNTGRPRLRRNRTSGVGTRTYAAPEQLATPSYNYDEKADIYSLGIILFELYNPFSSAMERAIAIDQLKKGIFPDKFSQVYPVEKQVISRMMNPDPCLRPTALDILDLDIFNPQSQHHSQQEQQQQLEHIELAAISTTTELNIIHDREMAEMRDRYCQMKQEKEDLQRRLDELEHKLNHCNVNEHPHKRPHELDDDNDDSSTAVVPTVHQHKKKEIDSLFQSTLLAKFMMPN</sequence>
<feature type="compositionally biased region" description="Polar residues" evidence="20">
    <location>
        <begin position="110"/>
        <end position="120"/>
    </location>
</feature>
<dbReference type="Gene3D" id="1.10.510.10">
    <property type="entry name" value="Transferase(Phosphotransferase) domain 1"/>
    <property type="match status" value="1"/>
</dbReference>
<name>A0AAN7HME1_9FUNG</name>
<evidence type="ECO:0000256" key="4">
    <source>
        <dbReference type="ARBA" id="ARBA00022679"/>
    </source>
</evidence>
<evidence type="ECO:0000256" key="14">
    <source>
        <dbReference type="ARBA" id="ARBA00042456"/>
    </source>
</evidence>
<keyword evidence="11" id="KW-0652">Protein synthesis inhibitor</keyword>
<feature type="compositionally biased region" description="Basic residues" evidence="20">
    <location>
        <begin position="612"/>
        <end position="623"/>
    </location>
</feature>
<dbReference type="SMART" id="SM00220">
    <property type="entry name" value="S_TKc"/>
    <property type="match status" value="1"/>
</dbReference>
<evidence type="ECO:0000256" key="2">
    <source>
        <dbReference type="ARBA" id="ARBA00022527"/>
    </source>
</evidence>
<feature type="region of interest" description="Disordered" evidence="20">
    <location>
        <begin position="822"/>
        <end position="852"/>
    </location>
</feature>
<evidence type="ECO:0000259" key="21">
    <source>
        <dbReference type="PROSITE" id="PS50011"/>
    </source>
</evidence>
<keyword evidence="5" id="KW-0677">Repeat</keyword>
<dbReference type="SUPFAM" id="SSF56112">
    <property type="entry name" value="Protein kinase-like (PK-like)"/>
    <property type="match status" value="1"/>
</dbReference>
<dbReference type="InterPro" id="IPR011009">
    <property type="entry name" value="Kinase-like_dom_sf"/>
</dbReference>
<dbReference type="InterPro" id="IPR017441">
    <property type="entry name" value="Protein_kinase_ATP_BS"/>
</dbReference>
<evidence type="ECO:0000256" key="9">
    <source>
        <dbReference type="ARBA" id="ARBA00022843"/>
    </source>
</evidence>
<dbReference type="GO" id="GO:0005524">
    <property type="term" value="F:ATP binding"/>
    <property type="evidence" value="ECO:0007669"/>
    <property type="project" value="UniProtKB-UniRule"/>
</dbReference>
<dbReference type="AlphaFoldDB" id="A0AAN7HME1"/>
<keyword evidence="23" id="KW-1185">Reference proteome</keyword>
<dbReference type="Proteomes" id="UP001304243">
    <property type="component" value="Unassembled WGS sequence"/>
</dbReference>
<feature type="binding site" evidence="19">
    <location>
        <position position="299"/>
    </location>
    <ligand>
        <name>ATP</name>
        <dbReference type="ChEBI" id="CHEBI:30616"/>
    </ligand>
</feature>
<keyword evidence="6 19" id="KW-0547">Nucleotide-binding</keyword>
<evidence type="ECO:0000256" key="6">
    <source>
        <dbReference type="ARBA" id="ARBA00022741"/>
    </source>
</evidence>
<keyword evidence="8 19" id="KW-0067">ATP-binding</keyword>
<evidence type="ECO:0000256" key="7">
    <source>
        <dbReference type="ARBA" id="ARBA00022777"/>
    </source>
</evidence>
<dbReference type="InterPro" id="IPR000719">
    <property type="entry name" value="Prot_kinase_dom"/>
</dbReference>
<keyword evidence="2" id="KW-0723">Serine/threonine-protein kinase</keyword>
<dbReference type="GO" id="GO:0005737">
    <property type="term" value="C:cytoplasm"/>
    <property type="evidence" value="ECO:0007669"/>
    <property type="project" value="TreeGrafter"/>
</dbReference>
<keyword evidence="4" id="KW-0808">Transferase</keyword>
<keyword evidence="9" id="KW-0832">Ubl conjugation</keyword>
<dbReference type="PANTHER" id="PTHR11042:SF160">
    <property type="entry name" value="EUKARYOTIC TRANSLATION INITIATION FACTOR 2-ALPHA KINASE 1"/>
    <property type="match status" value="1"/>
</dbReference>